<gene>
    <name evidence="3" type="ORF">MPL3365_230095</name>
</gene>
<comment type="similarity">
    <text evidence="1">Belongs to the universal stress protein A family.</text>
</comment>
<evidence type="ECO:0000259" key="2">
    <source>
        <dbReference type="Pfam" id="PF00582"/>
    </source>
</evidence>
<sequence length="278" mass="29529">MQLLTSLLVPTYPDPPGPKVASNAVAVASKLGATLDAAVINVDIPDVSNALSGLLLDLPEKIREANAVSRNRGKVLLETVATEAARCKVTLTSQELKAQPAFIGETAAREGRYFDLCMVGWTRNIESIRATAEEVVFSSGRPTLIFPGDEDVGALDHVVIAWDGSRVAARAVADARPFLERASTISIITVTDEKALPREDTGDRLAHGLAARGLRAKAESIHAGDNEIGAALEDHAMRINGSLLVMGGWGHSRLRDFVLGGATEGILSDLRLPVLMSH</sequence>
<dbReference type="InterPro" id="IPR006015">
    <property type="entry name" value="Universal_stress_UspA"/>
</dbReference>
<dbReference type="Pfam" id="PF00582">
    <property type="entry name" value="Usp"/>
    <property type="match status" value="1"/>
</dbReference>
<dbReference type="EMBL" id="CCNE01000016">
    <property type="protein sequence ID" value="CDX56202.1"/>
    <property type="molecule type" value="Genomic_DNA"/>
</dbReference>
<dbReference type="PRINTS" id="PR01438">
    <property type="entry name" value="UNVRSLSTRESS"/>
</dbReference>
<proteinExistence type="inferred from homology"/>
<evidence type="ECO:0000313" key="3">
    <source>
        <dbReference type="EMBL" id="CDX56202.1"/>
    </source>
</evidence>
<dbReference type="AlphaFoldDB" id="A0A090GAV8"/>
<name>A0A090GAV8_MESPL</name>
<protein>
    <recommendedName>
        <fullName evidence="2">UspA domain-containing protein</fullName>
    </recommendedName>
</protein>
<reference evidence="3 4" key="1">
    <citation type="submission" date="2014-08" db="EMBL/GenBank/DDBJ databases">
        <authorList>
            <person name="Moulin Lionel"/>
        </authorList>
    </citation>
    <scope>NUCLEOTIDE SEQUENCE [LARGE SCALE GENOMIC DNA]</scope>
</reference>
<dbReference type="Gene3D" id="3.40.50.12370">
    <property type="match status" value="1"/>
</dbReference>
<organism evidence="3 4">
    <name type="scientific">Mesorhizobium plurifarium</name>
    <dbReference type="NCBI Taxonomy" id="69974"/>
    <lineage>
        <taxon>Bacteria</taxon>
        <taxon>Pseudomonadati</taxon>
        <taxon>Pseudomonadota</taxon>
        <taxon>Alphaproteobacteria</taxon>
        <taxon>Hyphomicrobiales</taxon>
        <taxon>Phyllobacteriaceae</taxon>
        <taxon>Mesorhizobium</taxon>
    </lineage>
</organism>
<dbReference type="Proteomes" id="UP000046122">
    <property type="component" value="Unassembled WGS sequence"/>
</dbReference>
<dbReference type="InterPro" id="IPR006016">
    <property type="entry name" value="UspA"/>
</dbReference>
<dbReference type="SUPFAM" id="SSF52402">
    <property type="entry name" value="Adenine nucleotide alpha hydrolases-like"/>
    <property type="match status" value="1"/>
</dbReference>
<accession>A0A090GAV8</accession>
<feature type="domain" description="UspA" evidence="2">
    <location>
        <begin position="156"/>
        <end position="276"/>
    </location>
</feature>
<evidence type="ECO:0000256" key="1">
    <source>
        <dbReference type="ARBA" id="ARBA00008791"/>
    </source>
</evidence>
<evidence type="ECO:0000313" key="4">
    <source>
        <dbReference type="Proteomes" id="UP000046122"/>
    </source>
</evidence>